<dbReference type="SUPFAM" id="SSF53300">
    <property type="entry name" value="vWA-like"/>
    <property type="match status" value="1"/>
</dbReference>
<dbReference type="GO" id="GO:0006886">
    <property type="term" value="P:intracellular protein transport"/>
    <property type="evidence" value="ECO:0007669"/>
    <property type="project" value="InterPro"/>
</dbReference>
<name>A0A814C106_9BILA</name>
<dbReference type="OrthoDB" id="10064214at2759"/>
<dbReference type="AlphaFoldDB" id="A0A814C106"/>
<feature type="domain" description="VWFA" evidence="1">
    <location>
        <begin position="120"/>
        <end position="375"/>
    </location>
</feature>
<gene>
    <name evidence="2" type="ORF">OXX778_LOCUS13128</name>
</gene>
<dbReference type="Proteomes" id="UP000663879">
    <property type="component" value="Unassembled WGS sequence"/>
</dbReference>
<dbReference type="InterPro" id="IPR002035">
    <property type="entry name" value="VWF_A"/>
</dbReference>
<dbReference type="GO" id="GO:0000149">
    <property type="term" value="F:SNARE binding"/>
    <property type="evidence" value="ECO:0007669"/>
    <property type="project" value="TreeGrafter"/>
</dbReference>
<dbReference type="GO" id="GO:0070971">
    <property type="term" value="C:endoplasmic reticulum exit site"/>
    <property type="evidence" value="ECO:0007669"/>
    <property type="project" value="TreeGrafter"/>
</dbReference>
<dbReference type="Gene3D" id="3.40.50.410">
    <property type="entry name" value="von Willebrand factor, type A domain"/>
    <property type="match status" value="1"/>
</dbReference>
<accession>A0A814C106</accession>
<dbReference type="SUPFAM" id="SSF81995">
    <property type="entry name" value="beta-sandwich domain of Sec23/24"/>
    <property type="match status" value="1"/>
</dbReference>
<dbReference type="GO" id="GO:0090110">
    <property type="term" value="P:COPII-coated vesicle cargo loading"/>
    <property type="evidence" value="ECO:0007669"/>
    <property type="project" value="TreeGrafter"/>
</dbReference>
<reference evidence="2" key="1">
    <citation type="submission" date="2021-02" db="EMBL/GenBank/DDBJ databases">
        <authorList>
            <person name="Nowell W R."/>
        </authorList>
    </citation>
    <scope>NUCLEOTIDE SEQUENCE</scope>
    <source>
        <strain evidence="2">Ploen Becks lab</strain>
    </source>
</reference>
<dbReference type="PROSITE" id="PS50234">
    <property type="entry name" value="VWFA"/>
    <property type="match status" value="1"/>
</dbReference>
<dbReference type="InterPro" id="IPR036465">
    <property type="entry name" value="vWFA_dom_sf"/>
</dbReference>
<dbReference type="SUPFAM" id="SSF82919">
    <property type="entry name" value="Zn-finger domain of Sec23/24"/>
    <property type="match status" value="1"/>
</dbReference>
<dbReference type="InterPro" id="IPR050550">
    <property type="entry name" value="SEC23_SEC24_subfamily"/>
</dbReference>
<dbReference type="PANTHER" id="PTHR13803:SF36">
    <property type="entry name" value="TYPE A VON WILLEBRAND FACTOR DOMAIN-CONTAINING PROTEIN"/>
    <property type="match status" value="1"/>
</dbReference>
<keyword evidence="3" id="KW-1185">Reference proteome</keyword>
<sequence length="575" mass="64774">MNFASAFVYARKSKPFSSDNCLPEPDTNVISAKFDHLVDMYDAHTGEPIFCSQCNAVLSKQSKITSSNDSKKKIWLCEFCNFENKIFIDKEEIPTSEEATYILQSPHDSNETQENSDSNYLIYCIDISGSMSVTTQINADFVLPTDQLREETHRHMAGEFYPQYRSRVRHITRLESVQVAIDDNLTKLEKTNPDKKVGLVTFNQNVSILGDGLMTEIKMCRDLETKDDIKKIVERTPDFDSLKNTKKFLREKLLNLEEGGATALGPALYYSILLASRKSGSQVILCTDGLANKGIGSFENENEEETNLFYNELGDFAAAKGVSVSIITIEGTTCKLGLLGDISFKTGGIVNVVNPVNLKNEFSSILEDQIIATNVSATLTLHKALFIKDHSNFDNRQSVVSKEIGNVTKETEITFEFSVRDDFNITEKELPFQLKITYTTLNGAKLLRVLTKFKEITHDKNKAEAHSDRRILASNIVQSQGRLLQMNPEKVNIEKYSNYLNSIQPKNDDLFDLNAYGELENQISRTRDVTLSQQSALARPMYFSNAVTTLDDGDASKVYKLNRIKTKDLSRMSKK</sequence>
<dbReference type="InterPro" id="IPR036174">
    <property type="entry name" value="Znf_Sec23_Sec24_sf"/>
</dbReference>
<dbReference type="PANTHER" id="PTHR13803">
    <property type="entry name" value="SEC24-RELATED PROTEIN"/>
    <property type="match status" value="1"/>
</dbReference>
<evidence type="ECO:0000313" key="3">
    <source>
        <dbReference type="Proteomes" id="UP000663879"/>
    </source>
</evidence>
<organism evidence="2 3">
    <name type="scientific">Brachionus calyciflorus</name>
    <dbReference type="NCBI Taxonomy" id="104777"/>
    <lineage>
        <taxon>Eukaryota</taxon>
        <taxon>Metazoa</taxon>
        <taxon>Spiralia</taxon>
        <taxon>Gnathifera</taxon>
        <taxon>Rotifera</taxon>
        <taxon>Eurotatoria</taxon>
        <taxon>Monogononta</taxon>
        <taxon>Pseudotrocha</taxon>
        <taxon>Ploima</taxon>
        <taxon>Brachionidae</taxon>
        <taxon>Brachionus</taxon>
    </lineage>
</organism>
<proteinExistence type="predicted"/>
<evidence type="ECO:0000313" key="2">
    <source>
        <dbReference type="EMBL" id="CAF0935328.1"/>
    </source>
</evidence>
<dbReference type="GO" id="GO:0008270">
    <property type="term" value="F:zinc ion binding"/>
    <property type="evidence" value="ECO:0007669"/>
    <property type="project" value="InterPro"/>
</dbReference>
<comment type="caution">
    <text evidence="2">The sequence shown here is derived from an EMBL/GenBank/DDBJ whole genome shotgun (WGS) entry which is preliminary data.</text>
</comment>
<dbReference type="EMBL" id="CAJNOC010002473">
    <property type="protein sequence ID" value="CAF0935328.1"/>
    <property type="molecule type" value="Genomic_DNA"/>
</dbReference>
<evidence type="ECO:0000259" key="1">
    <source>
        <dbReference type="PROSITE" id="PS50234"/>
    </source>
</evidence>
<dbReference type="Gene3D" id="2.30.30.380">
    <property type="entry name" value="Zn-finger domain of Sec23/24"/>
    <property type="match status" value="1"/>
</dbReference>
<dbReference type="GO" id="GO:0030127">
    <property type="term" value="C:COPII vesicle coat"/>
    <property type="evidence" value="ECO:0007669"/>
    <property type="project" value="InterPro"/>
</dbReference>
<protein>
    <recommendedName>
        <fullName evidence="1">VWFA domain-containing protein</fullName>
    </recommendedName>
</protein>